<dbReference type="InterPro" id="IPR016032">
    <property type="entry name" value="Sig_transdc_resp-reg_C-effctor"/>
</dbReference>
<keyword evidence="1 5" id="KW-0597">Phosphoprotein</keyword>
<dbReference type="InterPro" id="IPR039420">
    <property type="entry name" value="WalR-like"/>
</dbReference>
<dbReference type="SUPFAM" id="SSF52172">
    <property type="entry name" value="CheY-like"/>
    <property type="match status" value="1"/>
</dbReference>
<dbReference type="PRINTS" id="PR00038">
    <property type="entry name" value="HTHLUXR"/>
</dbReference>
<dbReference type="InterPro" id="IPR058245">
    <property type="entry name" value="NreC/VraR/RcsB-like_REC"/>
</dbReference>
<dbReference type="Pfam" id="PF00196">
    <property type="entry name" value="GerE"/>
    <property type="match status" value="1"/>
</dbReference>
<evidence type="ECO:0000313" key="8">
    <source>
        <dbReference type="EMBL" id="TQM96404.1"/>
    </source>
</evidence>
<dbReference type="GO" id="GO:0003677">
    <property type="term" value="F:DNA binding"/>
    <property type="evidence" value="ECO:0007669"/>
    <property type="project" value="UniProtKB-KW"/>
</dbReference>
<protein>
    <submittedName>
        <fullName evidence="8">LuxR family two component transcriptional regulator</fullName>
    </submittedName>
</protein>
<dbReference type="PROSITE" id="PS50043">
    <property type="entry name" value="HTH_LUXR_2"/>
    <property type="match status" value="1"/>
</dbReference>
<evidence type="ECO:0000259" key="6">
    <source>
        <dbReference type="PROSITE" id="PS50043"/>
    </source>
</evidence>
<feature type="domain" description="HTH luxR-type" evidence="6">
    <location>
        <begin position="157"/>
        <end position="222"/>
    </location>
</feature>
<dbReference type="InterPro" id="IPR000792">
    <property type="entry name" value="Tscrpt_reg_LuxR_C"/>
</dbReference>
<dbReference type="SMART" id="SM00421">
    <property type="entry name" value="HTH_LUXR"/>
    <property type="match status" value="1"/>
</dbReference>
<gene>
    <name evidence="8" type="ORF">FB476_1270</name>
</gene>
<dbReference type="SMART" id="SM00448">
    <property type="entry name" value="REC"/>
    <property type="match status" value="1"/>
</dbReference>
<comment type="caution">
    <text evidence="8">The sequence shown here is derived from an EMBL/GenBank/DDBJ whole genome shotgun (WGS) entry which is preliminary data.</text>
</comment>
<proteinExistence type="predicted"/>
<feature type="domain" description="Response regulatory" evidence="7">
    <location>
        <begin position="14"/>
        <end position="128"/>
    </location>
</feature>
<dbReference type="PANTHER" id="PTHR43214">
    <property type="entry name" value="TWO-COMPONENT RESPONSE REGULATOR"/>
    <property type="match status" value="1"/>
</dbReference>
<dbReference type="RefSeq" id="WP_141818029.1">
    <property type="nucleotide sequence ID" value="NZ_BAAAIL010000003.1"/>
</dbReference>
<dbReference type="InterPro" id="IPR001789">
    <property type="entry name" value="Sig_transdc_resp-reg_receiver"/>
</dbReference>
<dbReference type="OrthoDB" id="9808843at2"/>
<feature type="modified residue" description="4-aspartylphosphate" evidence="5">
    <location>
        <position position="64"/>
    </location>
</feature>
<dbReference type="PANTHER" id="PTHR43214:SF24">
    <property type="entry name" value="TRANSCRIPTIONAL REGULATORY PROTEIN NARL-RELATED"/>
    <property type="match status" value="1"/>
</dbReference>
<dbReference type="GO" id="GO:0000160">
    <property type="term" value="P:phosphorelay signal transduction system"/>
    <property type="evidence" value="ECO:0007669"/>
    <property type="project" value="InterPro"/>
</dbReference>
<dbReference type="CDD" id="cd17535">
    <property type="entry name" value="REC_NarL-like"/>
    <property type="match status" value="1"/>
</dbReference>
<evidence type="ECO:0000259" key="7">
    <source>
        <dbReference type="PROSITE" id="PS50110"/>
    </source>
</evidence>
<evidence type="ECO:0000256" key="2">
    <source>
        <dbReference type="ARBA" id="ARBA00023015"/>
    </source>
</evidence>
<dbReference type="GO" id="GO:0006355">
    <property type="term" value="P:regulation of DNA-templated transcription"/>
    <property type="evidence" value="ECO:0007669"/>
    <property type="project" value="InterPro"/>
</dbReference>
<dbReference type="InterPro" id="IPR011006">
    <property type="entry name" value="CheY-like_superfamily"/>
</dbReference>
<organism evidence="8 9">
    <name type="scientific">Ornithinimicrobium humiphilum</name>
    <dbReference type="NCBI Taxonomy" id="125288"/>
    <lineage>
        <taxon>Bacteria</taxon>
        <taxon>Bacillati</taxon>
        <taxon>Actinomycetota</taxon>
        <taxon>Actinomycetes</taxon>
        <taxon>Micrococcales</taxon>
        <taxon>Ornithinimicrobiaceae</taxon>
        <taxon>Ornithinimicrobium</taxon>
    </lineage>
</organism>
<dbReference type="SUPFAM" id="SSF46894">
    <property type="entry name" value="C-terminal effector domain of the bipartite response regulators"/>
    <property type="match status" value="1"/>
</dbReference>
<dbReference type="Proteomes" id="UP000315133">
    <property type="component" value="Unassembled WGS sequence"/>
</dbReference>
<evidence type="ECO:0000256" key="3">
    <source>
        <dbReference type="ARBA" id="ARBA00023125"/>
    </source>
</evidence>
<evidence type="ECO:0000313" key="9">
    <source>
        <dbReference type="Proteomes" id="UP000315133"/>
    </source>
</evidence>
<sequence length="232" mass="25223">MSGDVVVGPESPIRIVLADDHPRVRAQVREALEMAGMVVCAEAGNGGDAVALTLEHEPDVALLDVHMPGSGIYAADEITRRLPHISVVMLSQSTEDEDLFDSLRAGASGYLLKGGDPAELAGALRDVLRHGSVMTPQLVGRLMQEFRAPRRRPFARSSSVAAKLSTREWEVMQLLSDGLTTDEVAKRLFLSPTTVRVHVSSVLRKLRVKDREAAFSLLRDDLSARTPALPVR</sequence>
<keyword evidence="3" id="KW-0238">DNA-binding</keyword>
<dbReference type="CDD" id="cd06170">
    <property type="entry name" value="LuxR_C_like"/>
    <property type="match status" value="1"/>
</dbReference>
<keyword evidence="9" id="KW-1185">Reference proteome</keyword>
<dbReference type="AlphaFoldDB" id="A0A543KMY1"/>
<evidence type="ECO:0000256" key="4">
    <source>
        <dbReference type="ARBA" id="ARBA00023163"/>
    </source>
</evidence>
<dbReference type="PROSITE" id="PS50110">
    <property type="entry name" value="RESPONSE_REGULATORY"/>
    <property type="match status" value="1"/>
</dbReference>
<evidence type="ECO:0000256" key="1">
    <source>
        <dbReference type="ARBA" id="ARBA00022553"/>
    </source>
</evidence>
<dbReference type="Pfam" id="PF00072">
    <property type="entry name" value="Response_reg"/>
    <property type="match status" value="1"/>
</dbReference>
<dbReference type="EMBL" id="VFPU01000001">
    <property type="protein sequence ID" value="TQM96404.1"/>
    <property type="molecule type" value="Genomic_DNA"/>
</dbReference>
<evidence type="ECO:0000256" key="5">
    <source>
        <dbReference type="PROSITE-ProRule" id="PRU00169"/>
    </source>
</evidence>
<dbReference type="PROSITE" id="PS00622">
    <property type="entry name" value="HTH_LUXR_1"/>
    <property type="match status" value="1"/>
</dbReference>
<accession>A0A543KMY1</accession>
<dbReference type="Gene3D" id="3.40.50.2300">
    <property type="match status" value="1"/>
</dbReference>
<keyword evidence="2" id="KW-0805">Transcription regulation</keyword>
<name>A0A543KMY1_9MICO</name>
<keyword evidence="4" id="KW-0804">Transcription</keyword>
<reference evidence="8 9" key="1">
    <citation type="submission" date="2019-06" db="EMBL/GenBank/DDBJ databases">
        <title>Sequencing the genomes of 1000 actinobacteria strains.</title>
        <authorList>
            <person name="Klenk H.-P."/>
        </authorList>
    </citation>
    <scope>NUCLEOTIDE SEQUENCE [LARGE SCALE GENOMIC DNA]</scope>
    <source>
        <strain evidence="8 9">DSM 12362</strain>
    </source>
</reference>